<evidence type="ECO:0000313" key="3">
    <source>
        <dbReference type="EMBL" id="KNC46338.1"/>
    </source>
</evidence>
<dbReference type="EMBL" id="GL349442">
    <property type="protein sequence ID" value="KNC46338.1"/>
    <property type="molecule type" value="Genomic_DNA"/>
</dbReference>
<proteinExistence type="predicted"/>
<reference evidence="3 4" key="1">
    <citation type="submission" date="2010-05" db="EMBL/GenBank/DDBJ databases">
        <title>The Genome Sequence of Thecamonas trahens ATCC 50062.</title>
        <authorList>
            <consortium name="The Broad Institute Genome Sequencing Platform"/>
            <person name="Russ C."/>
            <person name="Cuomo C."/>
            <person name="Shea T."/>
            <person name="Young S.K."/>
            <person name="Zeng Q."/>
            <person name="Koehrsen M."/>
            <person name="Haas B."/>
            <person name="Borodovsky M."/>
            <person name="Guigo R."/>
            <person name="Alvarado L."/>
            <person name="Berlin A."/>
            <person name="Bochicchio J."/>
            <person name="Borenstein D."/>
            <person name="Chapman S."/>
            <person name="Chen Z."/>
            <person name="Freedman E."/>
            <person name="Gellesch M."/>
            <person name="Goldberg J."/>
            <person name="Griggs A."/>
            <person name="Gujja S."/>
            <person name="Heilman E."/>
            <person name="Heiman D."/>
            <person name="Hepburn T."/>
            <person name="Howarth C."/>
            <person name="Jen D."/>
            <person name="Larson L."/>
            <person name="Mehta T."/>
            <person name="Park D."/>
            <person name="Pearson M."/>
            <person name="Roberts A."/>
            <person name="Saif S."/>
            <person name="Shenoy N."/>
            <person name="Sisk P."/>
            <person name="Stolte C."/>
            <person name="Sykes S."/>
            <person name="Thomson T."/>
            <person name="Walk T."/>
            <person name="White J."/>
            <person name="Yandava C."/>
            <person name="Burger G."/>
            <person name="Gray M.W."/>
            <person name="Holland P.W.H."/>
            <person name="King N."/>
            <person name="Lang F.B.F."/>
            <person name="Roger A.J."/>
            <person name="Ruiz-Trillo I."/>
            <person name="Lander E."/>
            <person name="Nusbaum C."/>
        </authorList>
    </citation>
    <scope>NUCLEOTIDE SEQUENCE [LARGE SCALE GENOMIC DNA]</scope>
    <source>
        <strain evidence="3 4">ATCC 50062</strain>
    </source>
</reference>
<keyword evidence="1" id="KW-0175">Coiled coil</keyword>
<evidence type="ECO:0000313" key="4">
    <source>
        <dbReference type="Proteomes" id="UP000054408"/>
    </source>
</evidence>
<accession>A0A0L0D4V5</accession>
<name>A0A0L0D4V5_THETB</name>
<dbReference type="AlphaFoldDB" id="A0A0L0D4V5"/>
<dbReference type="GeneID" id="25562442"/>
<evidence type="ECO:0000256" key="2">
    <source>
        <dbReference type="SAM" id="MobiDB-lite"/>
    </source>
</evidence>
<evidence type="ECO:0008006" key="5">
    <source>
        <dbReference type="Google" id="ProtNLM"/>
    </source>
</evidence>
<protein>
    <recommendedName>
        <fullName evidence="5">DUF4201 domain-containing protein</fullName>
    </recommendedName>
</protein>
<gene>
    <name evidence="3" type="ORF">AMSG_02790</name>
</gene>
<evidence type="ECO:0000256" key="1">
    <source>
        <dbReference type="SAM" id="Coils"/>
    </source>
</evidence>
<feature type="region of interest" description="Disordered" evidence="2">
    <location>
        <begin position="306"/>
        <end position="327"/>
    </location>
</feature>
<feature type="coiled-coil region" evidence="1">
    <location>
        <begin position="28"/>
        <end position="69"/>
    </location>
</feature>
<feature type="coiled-coil region" evidence="1">
    <location>
        <begin position="141"/>
        <end position="251"/>
    </location>
</feature>
<keyword evidence="4" id="KW-1185">Reference proteome</keyword>
<dbReference type="OrthoDB" id="6351660at2759"/>
<dbReference type="RefSeq" id="XP_013760631.1">
    <property type="nucleotide sequence ID" value="XM_013905177.1"/>
</dbReference>
<organism evidence="3 4">
    <name type="scientific">Thecamonas trahens ATCC 50062</name>
    <dbReference type="NCBI Taxonomy" id="461836"/>
    <lineage>
        <taxon>Eukaryota</taxon>
        <taxon>Apusozoa</taxon>
        <taxon>Apusomonadida</taxon>
        <taxon>Apusomonadidae</taxon>
        <taxon>Thecamonas</taxon>
    </lineage>
</organism>
<dbReference type="Proteomes" id="UP000054408">
    <property type="component" value="Unassembled WGS sequence"/>
</dbReference>
<sequence>MYGSESGDESIDEVRLVGKAELELELTAEQAEEVIHKLSAANARLTTALAAAEAKVRRLQRAVLTVEVQQSKFCNGSCAAARKAKSEASTRVVAATARAANAAVDADEDRKLALRAAARAKRAHADALAANRGRTALLRDMEEMRRDLEAYRVLNRQIIARHGEDVLLGVMAENALVKENEAKLERRIEKLSKEMAQIKLLRNKAVKTANPSLTQNMIDDAAAAPKLREQLKAVQLRMVKLERINARLRVELSAFDPEFFQQLQDLKTTHESALALLHDYRHWLLLVSRRHGIQFPKHLHQPLPGFTLSTVSDRQPTKRPPRTVLRA</sequence>